<dbReference type="GO" id="GO:0042162">
    <property type="term" value="F:telomeric DNA binding"/>
    <property type="evidence" value="ECO:0007669"/>
    <property type="project" value="TreeGrafter"/>
</dbReference>
<dbReference type="OrthoDB" id="2017974at2759"/>
<dbReference type="PANTHER" id="PTHR15696:SF0">
    <property type="entry name" value="TELOMERASE-BINDING PROTEIN EST1A"/>
    <property type="match status" value="1"/>
</dbReference>
<protein>
    <submittedName>
        <fullName evidence="3">DNA/RNA-binding domain E.t1.c1-type</fullName>
    </submittedName>
</protein>
<keyword evidence="4" id="KW-1185">Reference proteome</keyword>
<feature type="compositionally biased region" description="Polar residues" evidence="1">
    <location>
        <begin position="185"/>
        <end position="207"/>
    </location>
</feature>
<feature type="region of interest" description="Disordered" evidence="1">
    <location>
        <begin position="1"/>
        <end position="39"/>
    </location>
</feature>
<sequence length="788" mass="88556">MGERPSILRSKSRPNPGASGTRLDPKAWKAAHSQCPRSQFGRVRSEDFVSLSSMAHRMRPSATPPLSCGKSNSALLADDGTIDTLSSNGARKVKSSRPSATRAEKLRRRASPKLPRSRLSPGTSNAHFSNHHHHSLGGMVNQLPLNGQNKEIIPLKPEQDHRHYQETSRPSVNRVYSSPAPLTSVPPNKTESGYTNMQFSQDFSVQEASRDLEMSDPSSDLKSMTPSSPGTDNYGYQAMFRQPDTNPITEEQLISEVRGIYSGLVMVEQKCIDVDKQQAESESKTELSGSQWQALISLHRTLIYEHHDFFLASQHPSASKVLKNLAEKYAMPARMWRFGIHSLLELLRQKLPGSLDYMLNFIYIAYSMMTLLLESVVAFRETWIECLGDIARYRMAIEESDLGDREIWVGVSRYWYNQGADESPNVGRIQHHLAVLARPDGLQQLFYYTKSLVSVEPFQTARDSIALLLNPYKGQELSQPTMLTAFLATHGILFNQGPQEQFIASANHFLSLLRKDVRRLGQQRHYGVYMMSCNLSTILQYGQPEVVMDLEFLQDKKELVSEVHRVALGWTSSSASSSKSEPTTSTLSSSAIAAQGSALTFHTLAILLNEPSNEQMYPSIHISLAFIWCIALRPIAMQQFEQVIPWLPIAKFLNTLLSSGIDFSNSQNEEFPVYDNESGSRQLPEDFLIRGQVWSQLYYPEGFFYGAHSEDNLTTGETSATIIPRRQRCVWLGVRIATFRRWITYSRDEGFVPTQFAHECSAIAQSHGHLNSHALLAEPVNDLEMSEA</sequence>
<name>A0A9W9FWK8_9EURO</name>
<reference evidence="3" key="1">
    <citation type="submission" date="2022-11" db="EMBL/GenBank/DDBJ databases">
        <authorList>
            <person name="Petersen C."/>
        </authorList>
    </citation>
    <scope>NUCLEOTIDE SEQUENCE</scope>
    <source>
        <strain evidence="3">IBT 30069</strain>
    </source>
</reference>
<dbReference type="InterPro" id="IPR045153">
    <property type="entry name" value="Est1/Ebs1-like"/>
</dbReference>
<comment type="caution">
    <text evidence="3">The sequence shown here is derived from an EMBL/GenBank/DDBJ whole genome shotgun (WGS) entry which is preliminary data.</text>
</comment>
<dbReference type="PANTHER" id="PTHR15696">
    <property type="entry name" value="SMG-7 SUPPRESSOR WITH MORPHOLOGICAL EFFECT ON GENITALIA PROTEIN 7"/>
    <property type="match status" value="1"/>
</dbReference>
<evidence type="ECO:0000259" key="2">
    <source>
        <dbReference type="Pfam" id="PF10373"/>
    </source>
</evidence>
<dbReference type="AlphaFoldDB" id="A0A9W9FWK8"/>
<feature type="compositionally biased region" description="Basic and acidic residues" evidence="1">
    <location>
        <begin position="157"/>
        <end position="166"/>
    </location>
</feature>
<dbReference type="FunFam" id="1.25.40.10:FF:000202">
    <property type="entry name" value="Unplaced genomic scaffold supercont1.7, whole genome shotgun sequence"/>
    <property type="match status" value="1"/>
</dbReference>
<dbReference type="GO" id="GO:0070034">
    <property type="term" value="F:telomerase RNA binding"/>
    <property type="evidence" value="ECO:0007669"/>
    <property type="project" value="TreeGrafter"/>
</dbReference>
<evidence type="ECO:0000313" key="3">
    <source>
        <dbReference type="EMBL" id="KAJ5107831.1"/>
    </source>
</evidence>
<evidence type="ECO:0000313" key="4">
    <source>
        <dbReference type="Proteomes" id="UP001149165"/>
    </source>
</evidence>
<feature type="domain" description="DNA/RNA-binding" evidence="2">
    <location>
        <begin position="415"/>
        <end position="691"/>
    </location>
</feature>
<dbReference type="SUPFAM" id="SSF48452">
    <property type="entry name" value="TPR-like"/>
    <property type="match status" value="1"/>
</dbReference>
<dbReference type="InterPro" id="IPR018834">
    <property type="entry name" value="DNA/RNA-bd_Est1-type"/>
</dbReference>
<organism evidence="3 4">
    <name type="scientific">Penicillium angulare</name>
    <dbReference type="NCBI Taxonomy" id="116970"/>
    <lineage>
        <taxon>Eukaryota</taxon>
        <taxon>Fungi</taxon>
        <taxon>Dikarya</taxon>
        <taxon>Ascomycota</taxon>
        <taxon>Pezizomycotina</taxon>
        <taxon>Eurotiomycetes</taxon>
        <taxon>Eurotiomycetidae</taxon>
        <taxon>Eurotiales</taxon>
        <taxon>Aspergillaceae</taxon>
        <taxon>Penicillium</taxon>
    </lineage>
</organism>
<feature type="compositionally biased region" description="Polar residues" evidence="1">
    <location>
        <begin position="216"/>
        <end position="231"/>
    </location>
</feature>
<dbReference type="Proteomes" id="UP001149165">
    <property type="component" value="Unassembled WGS sequence"/>
</dbReference>
<feature type="region of interest" description="Disordered" evidence="1">
    <location>
        <begin position="80"/>
        <end position="138"/>
    </location>
</feature>
<dbReference type="Gene3D" id="1.25.40.10">
    <property type="entry name" value="Tetratricopeptide repeat domain"/>
    <property type="match status" value="1"/>
</dbReference>
<feature type="region of interest" description="Disordered" evidence="1">
    <location>
        <begin position="157"/>
        <end position="232"/>
    </location>
</feature>
<evidence type="ECO:0000256" key="1">
    <source>
        <dbReference type="SAM" id="MobiDB-lite"/>
    </source>
</evidence>
<dbReference type="Pfam" id="PF10373">
    <property type="entry name" value="EST1_DNA_bind"/>
    <property type="match status" value="1"/>
</dbReference>
<dbReference type="GO" id="GO:0005697">
    <property type="term" value="C:telomerase holoenzyme complex"/>
    <property type="evidence" value="ECO:0007669"/>
    <property type="project" value="TreeGrafter"/>
</dbReference>
<reference evidence="3" key="2">
    <citation type="journal article" date="2023" name="IMA Fungus">
        <title>Comparative genomic study of the Penicillium genus elucidates a diverse pangenome and 15 lateral gene transfer events.</title>
        <authorList>
            <person name="Petersen C."/>
            <person name="Sorensen T."/>
            <person name="Nielsen M.R."/>
            <person name="Sondergaard T.E."/>
            <person name="Sorensen J.L."/>
            <person name="Fitzpatrick D.A."/>
            <person name="Frisvad J.C."/>
            <person name="Nielsen K.L."/>
        </authorList>
    </citation>
    <scope>NUCLEOTIDE SEQUENCE</scope>
    <source>
        <strain evidence="3">IBT 30069</strain>
    </source>
</reference>
<dbReference type="EMBL" id="JAPQKH010000003">
    <property type="protein sequence ID" value="KAJ5107831.1"/>
    <property type="molecule type" value="Genomic_DNA"/>
</dbReference>
<dbReference type="GO" id="GO:0000184">
    <property type="term" value="P:nuclear-transcribed mRNA catabolic process, nonsense-mediated decay"/>
    <property type="evidence" value="ECO:0007669"/>
    <property type="project" value="TreeGrafter"/>
</dbReference>
<proteinExistence type="predicted"/>
<feature type="compositionally biased region" description="Polar residues" evidence="1">
    <location>
        <begin position="167"/>
        <end position="176"/>
    </location>
</feature>
<dbReference type="InterPro" id="IPR011990">
    <property type="entry name" value="TPR-like_helical_dom_sf"/>
</dbReference>
<gene>
    <name evidence="3" type="ORF">N7456_004506</name>
</gene>
<accession>A0A9W9FWK8</accession>